<dbReference type="EMBL" id="QEYI01000006">
    <property type="protein sequence ID" value="PWE20683.1"/>
    <property type="molecule type" value="Genomic_DNA"/>
</dbReference>
<dbReference type="AlphaFoldDB" id="A0A2U2BZN6"/>
<dbReference type="RefSeq" id="WP_109158595.1">
    <property type="nucleotide sequence ID" value="NZ_JAUQUD010000032.1"/>
</dbReference>
<evidence type="ECO:0000313" key="2">
    <source>
        <dbReference type="Proteomes" id="UP000245014"/>
    </source>
</evidence>
<accession>A0A2U2BZN6</accession>
<name>A0A2U2BZN6_9BACT</name>
<protein>
    <submittedName>
        <fullName evidence="1">DNA repair protein Rad50</fullName>
    </submittedName>
</protein>
<comment type="caution">
    <text evidence="1">The sequence shown here is derived from an EMBL/GenBank/DDBJ whole genome shotgun (WGS) entry which is preliminary data.</text>
</comment>
<gene>
    <name evidence="1" type="ORF">DF188_07685</name>
</gene>
<organism evidence="1 2">
    <name type="scientific">Aliarcobacter skirrowii</name>
    <dbReference type="NCBI Taxonomy" id="28200"/>
    <lineage>
        <taxon>Bacteria</taxon>
        <taxon>Pseudomonadati</taxon>
        <taxon>Campylobacterota</taxon>
        <taxon>Epsilonproteobacteria</taxon>
        <taxon>Campylobacterales</taxon>
        <taxon>Arcobacteraceae</taxon>
        <taxon>Aliarcobacter</taxon>
    </lineage>
</organism>
<reference evidence="1 2" key="1">
    <citation type="submission" date="2018-05" db="EMBL/GenBank/DDBJ databases">
        <title>Antimicrobial susceptibility testing and genomic analysis of Arcobacter skirrowii strains and one Arcobacter butzleri isolated from German poultry farms.</title>
        <authorList>
            <person name="Haenel I."/>
            <person name="Hotzel H."/>
            <person name="Tomaso H."/>
            <person name="Busch A."/>
        </authorList>
    </citation>
    <scope>NUCLEOTIDE SEQUENCE [LARGE SCALE GENOMIC DNA]</scope>
    <source>
        <strain evidence="2">v</strain>
    </source>
</reference>
<sequence length="89" mass="10316">MINIKLELKNVVEQTMIPESKAFLEELNELISSNNACNDDIEAKKDMESFLQELNTILNAIEKDEITDEQAADIYEKIIDMLQEHEDEE</sequence>
<proteinExistence type="predicted"/>
<dbReference type="Proteomes" id="UP000245014">
    <property type="component" value="Unassembled WGS sequence"/>
</dbReference>
<evidence type="ECO:0000313" key="1">
    <source>
        <dbReference type="EMBL" id="PWE20683.1"/>
    </source>
</evidence>
<dbReference type="STRING" id="28200.GCA_001572935_00356"/>